<organism evidence="3 4">
    <name type="scientific">Symbiodinium microadriaticum</name>
    <name type="common">Dinoflagellate</name>
    <name type="synonym">Zooxanthella microadriatica</name>
    <dbReference type="NCBI Taxonomy" id="2951"/>
    <lineage>
        <taxon>Eukaryota</taxon>
        <taxon>Sar</taxon>
        <taxon>Alveolata</taxon>
        <taxon>Dinophyceae</taxon>
        <taxon>Suessiales</taxon>
        <taxon>Symbiodiniaceae</taxon>
        <taxon>Symbiodinium</taxon>
    </lineage>
</organism>
<proteinExistence type="predicted"/>
<comment type="caution">
    <text evidence="3">The sequence shown here is derived from an EMBL/GenBank/DDBJ whole genome shotgun (WGS) entry which is preliminary data.</text>
</comment>
<dbReference type="PANTHER" id="PTHR22957:SF27">
    <property type="entry name" value="TBC1 DOMAIN FAMILY MEMBER 13"/>
    <property type="match status" value="1"/>
</dbReference>
<dbReference type="GO" id="GO:0006886">
    <property type="term" value="P:intracellular protein transport"/>
    <property type="evidence" value="ECO:0007669"/>
    <property type="project" value="TreeGrafter"/>
</dbReference>
<dbReference type="OMA" id="NAICAFE"/>
<dbReference type="Gene3D" id="1.10.8.270">
    <property type="entry name" value="putative rabgap domain of human tbc1 domain family member 14 like domains"/>
    <property type="match status" value="1"/>
</dbReference>
<dbReference type="Pfam" id="PF00566">
    <property type="entry name" value="RabGAP-TBC"/>
    <property type="match status" value="1"/>
</dbReference>
<dbReference type="EMBL" id="LSRX01001506">
    <property type="protein sequence ID" value="OLP79267.1"/>
    <property type="molecule type" value="Genomic_DNA"/>
</dbReference>
<dbReference type="AlphaFoldDB" id="A0A1Q9C8R9"/>
<evidence type="ECO:0000313" key="4">
    <source>
        <dbReference type="Proteomes" id="UP000186817"/>
    </source>
</evidence>
<feature type="domain" description="Rab-GAP TBC" evidence="2">
    <location>
        <begin position="242"/>
        <end position="628"/>
    </location>
</feature>
<evidence type="ECO:0000313" key="3">
    <source>
        <dbReference type="EMBL" id="OLP79267.1"/>
    </source>
</evidence>
<reference evidence="3 4" key="1">
    <citation type="submission" date="2016-02" db="EMBL/GenBank/DDBJ databases">
        <title>Genome analysis of coral dinoflagellate symbionts highlights evolutionary adaptations to a symbiotic lifestyle.</title>
        <authorList>
            <person name="Aranda M."/>
            <person name="Li Y."/>
            <person name="Liew Y.J."/>
            <person name="Baumgarten S."/>
            <person name="Simakov O."/>
            <person name="Wilson M."/>
            <person name="Piel J."/>
            <person name="Ashoor H."/>
            <person name="Bougouffa S."/>
            <person name="Bajic V.B."/>
            <person name="Ryu T."/>
            <person name="Ravasi T."/>
            <person name="Bayer T."/>
            <person name="Micklem G."/>
            <person name="Kim H."/>
            <person name="Bhak J."/>
            <person name="Lajeunesse T.C."/>
            <person name="Voolstra C.R."/>
        </authorList>
    </citation>
    <scope>NUCLEOTIDE SEQUENCE [LARGE SCALE GENOMIC DNA]</scope>
    <source>
        <strain evidence="3 4">CCMP2467</strain>
    </source>
</reference>
<gene>
    <name evidence="3" type="primary">Tbc1d13</name>
    <name evidence="3" type="ORF">AK812_SmicGene40473</name>
</gene>
<dbReference type="Proteomes" id="UP000186817">
    <property type="component" value="Unassembled WGS sequence"/>
</dbReference>
<evidence type="ECO:0000256" key="1">
    <source>
        <dbReference type="SAM" id="MobiDB-lite"/>
    </source>
</evidence>
<dbReference type="InterPro" id="IPR035969">
    <property type="entry name" value="Rab-GAP_TBC_sf"/>
</dbReference>
<dbReference type="OrthoDB" id="27140at2759"/>
<name>A0A1Q9C8R9_SYMMI</name>
<dbReference type="PANTHER" id="PTHR22957">
    <property type="entry name" value="TBC1 DOMAIN FAMILY MEMBER GTPASE-ACTIVATING PROTEIN"/>
    <property type="match status" value="1"/>
</dbReference>
<dbReference type="InterPro" id="IPR000195">
    <property type="entry name" value="Rab-GAP-TBC_dom"/>
</dbReference>
<accession>A0A1Q9C8R9</accession>
<dbReference type="GO" id="GO:0005096">
    <property type="term" value="F:GTPase activator activity"/>
    <property type="evidence" value="ECO:0007669"/>
    <property type="project" value="TreeGrafter"/>
</dbReference>
<feature type="region of interest" description="Disordered" evidence="1">
    <location>
        <begin position="53"/>
        <end position="111"/>
    </location>
</feature>
<protein>
    <submittedName>
        <fullName evidence="3">TBC1 domain family member 13</fullName>
    </submittedName>
</protein>
<dbReference type="SMART" id="SM00164">
    <property type="entry name" value="TBC"/>
    <property type="match status" value="1"/>
</dbReference>
<sequence length="765" mass="84881">MFGPEAANCNSWVDRGQLHFLALCIARDQRCLEAMDADEDFFDKFKDEGYDDFFTRQQPSQPAKPTPKEDGPSFFAIHSDDDDGADGNDGPEITPYTAMPQAPSPEPGFSSEDLQLHGVLGDFYSRFNVQNLANVNRIVEQYRGRNLTHLFAALAGKYALPAPEVIELVASSLYTSSPFEFPAAESEKLDAHLKQLAVGSWNAFENPGQREELFISALQTPADASSAAASSALLHFLCLRGIPSTRLRPQVWQVLLGVLPQNADTELLQADKRKLYESQKSCFLVPGRDKLEIKASDRPLNEALELLSQIQKDVQRTRQEEDLFQQTTTRNALISALFVYAQLHEARYVQGMNEILATFFYVFVTAGNAEFAEHDAFWCFSHLMQMMKPGFMTGDQSNDGMYAQVNTCESLLRSDVDEIYLESHDASLPDLLRLWDSFIGDPMGYELIVYACLASLLSCRDSPASRKVFAFNDGLGAFRVGDDLLAADDEFQLAEIMRGAPRRDVNSLQRQTPPFPARSVAQVVEQPGSIRGRCLGIKVVKDTASRASAAAKEASKEKVHSVQHWLKEAAPARQEVIDKAQTRLSALVQATGAAATRAAQKFVVLLSPRVHAACSSFRMLWGWSLKEPDLVFAGNSSDVQTGDTQVVSTQLTPAVHGLVRAAAIFAGFAAVAFADLRRFRPKTYGFVAFVGELRAAVGLVLPEVIVYGQFYLPWSAVYWIMKKEWLAEQHAKTVLPMATKQLLVLRLCSQAWRDKVILSKYFAIP</sequence>
<evidence type="ECO:0000259" key="2">
    <source>
        <dbReference type="PROSITE" id="PS50086"/>
    </source>
</evidence>
<keyword evidence="4" id="KW-1185">Reference proteome</keyword>
<dbReference type="SUPFAM" id="SSF47923">
    <property type="entry name" value="Ypt/Rab-GAP domain of gyp1p"/>
    <property type="match status" value="2"/>
</dbReference>
<dbReference type="PROSITE" id="PS50086">
    <property type="entry name" value="TBC_RABGAP"/>
    <property type="match status" value="1"/>
</dbReference>